<evidence type="ECO:0000256" key="1">
    <source>
        <dbReference type="ARBA" id="ARBA00004651"/>
    </source>
</evidence>
<keyword evidence="3 6" id="KW-0812">Transmembrane</keyword>
<evidence type="ECO:0000256" key="2">
    <source>
        <dbReference type="ARBA" id="ARBA00022475"/>
    </source>
</evidence>
<evidence type="ECO:0000259" key="7">
    <source>
        <dbReference type="Pfam" id="PF02687"/>
    </source>
</evidence>
<evidence type="ECO:0000256" key="6">
    <source>
        <dbReference type="SAM" id="Phobius"/>
    </source>
</evidence>
<organism evidence="8 9">
    <name type="scientific">Actinokineospora fastidiosa</name>
    <dbReference type="NCBI Taxonomy" id="1816"/>
    <lineage>
        <taxon>Bacteria</taxon>
        <taxon>Bacillati</taxon>
        <taxon>Actinomycetota</taxon>
        <taxon>Actinomycetes</taxon>
        <taxon>Pseudonocardiales</taxon>
        <taxon>Pseudonocardiaceae</taxon>
        <taxon>Actinokineospora</taxon>
    </lineage>
</organism>
<feature type="transmembrane region" description="Helical" evidence="6">
    <location>
        <begin position="329"/>
        <end position="351"/>
    </location>
</feature>
<keyword evidence="4 6" id="KW-1133">Transmembrane helix</keyword>
<keyword evidence="9" id="KW-1185">Reference proteome</keyword>
<proteinExistence type="predicted"/>
<comment type="caution">
    <text evidence="8">The sequence shown here is derived from an EMBL/GenBank/DDBJ whole genome shotgun (WGS) entry which is preliminary data.</text>
</comment>
<protein>
    <submittedName>
        <fullName evidence="8">Permease</fullName>
    </submittedName>
</protein>
<feature type="transmembrane region" description="Helical" evidence="6">
    <location>
        <begin position="415"/>
        <end position="433"/>
    </location>
</feature>
<dbReference type="AlphaFoldDB" id="A0A918GC31"/>
<reference evidence="8" key="2">
    <citation type="submission" date="2020-09" db="EMBL/GenBank/DDBJ databases">
        <authorList>
            <person name="Sun Q."/>
            <person name="Ohkuma M."/>
        </authorList>
    </citation>
    <scope>NUCLEOTIDE SEQUENCE</scope>
    <source>
        <strain evidence="8">JCM 3276</strain>
    </source>
</reference>
<dbReference type="EMBL" id="BMRB01000002">
    <property type="protein sequence ID" value="GGS27742.1"/>
    <property type="molecule type" value="Genomic_DNA"/>
</dbReference>
<feature type="transmembrane region" description="Helical" evidence="6">
    <location>
        <begin position="765"/>
        <end position="790"/>
    </location>
</feature>
<feature type="transmembrane region" description="Helical" evidence="6">
    <location>
        <begin position="453"/>
        <end position="477"/>
    </location>
</feature>
<feature type="transmembrane region" description="Helical" evidence="6">
    <location>
        <begin position="371"/>
        <end position="394"/>
    </location>
</feature>
<keyword evidence="5 6" id="KW-0472">Membrane</keyword>
<name>A0A918GC31_9PSEU</name>
<evidence type="ECO:0000313" key="8">
    <source>
        <dbReference type="EMBL" id="GGS27742.1"/>
    </source>
</evidence>
<dbReference type="Pfam" id="PF02687">
    <property type="entry name" value="FtsX"/>
    <property type="match status" value="1"/>
</dbReference>
<feature type="transmembrane region" description="Helical" evidence="6">
    <location>
        <begin position="285"/>
        <end position="308"/>
    </location>
</feature>
<dbReference type="RefSeq" id="WP_189210219.1">
    <property type="nucleotide sequence ID" value="NZ_BMRB01000002.1"/>
</dbReference>
<feature type="domain" description="ABC3 transporter permease C-terminal" evidence="7">
    <location>
        <begin position="290"/>
        <end position="394"/>
    </location>
</feature>
<dbReference type="GO" id="GO:0005886">
    <property type="term" value="C:plasma membrane"/>
    <property type="evidence" value="ECO:0007669"/>
    <property type="project" value="UniProtKB-SubCell"/>
</dbReference>
<evidence type="ECO:0000256" key="3">
    <source>
        <dbReference type="ARBA" id="ARBA00022692"/>
    </source>
</evidence>
<feature type="transmembrane region" description="Helical" evidence="6">
    <location>
        <begin position="716"/>
        <end position="736"/>
    </location>
</feature>
<evidence type="ECO:0000256" key="4">
    <source>
        <dbReference type="ARBA" id="ARBA00022989"/>
    </source>
</evidence>
<feature type="transmembrane region" description="Helical" evidence="6">
    <location>
        <begin position="810"/>
        <end position="832"/>
    </location>
</feature>
<reference evidence="8" key="1">
    <citation type="journal article" date="2014" name="Int. J. Syst. Evol. Microbiol.">
        <title>Complete genome sequence of Corynebacterium casei LMG S-19264T (=DSM 44701T), isolated from a smear-ripened cheese.</title>
        <authorList>
            <consortium name="US DOE Joint Genome Institute (JGI-PGF)"/>
            <person name="Walter F."/>
            <person name="Albersmeier A."/>
            <person name="Kalinowski J."/>
            <person name="Ruckert C."/>
        </authorList>
    </citation>
    <scope>NUCLEOTIDE SEQUENCE</scope>
    <source>
        <strain evidence="8">JCM 3276</strain>
    </source>
</reference>
<dbReference type="InterPro" id="IPR003838">
    <property type="entry name" value="ABC3_permease_C"/>
</dbReference>
<dbReference type="Proteomes" id="UP000660680">
    <property type="component" value="Unassembled WGS sequence"/>
</dbReference>
<comment type="subcellular location">
    <subcellularLocation>
        <location evidence="1">Cell membrane</location>
        <topology evidence="1">Multi-pass membrane protein</topology>
    </subcellularLocation>
</comment>
<evidence type="ECO:0000256" key="5">
    <source>
        <dbReference type="ARBA" id="ARBA00023136"/>
    </source>
</evidence>
<evidence type="ECO:0000313" key="9">
    <source>
        <dbReference type="Proteomes" id="UP000660680"/>
    </source>
</evidence>
<accession>A0A918GC31</accession>
<keyword evidence="2" id="KW-1003">Cell membrane</keyword>
<feature type="transmembrane region" description="Helical" evidence="6">
    <location>
        <begin position="498"/>
        <end position="526"/>
    </location>
</feature>
<gene>
    <name evidence="8" type="ORF">GCM10010171_20660</name>
</gene>
<sequence length="846" mass="88240">MQLPWRSAPRAALSSPLTVLVAVVAALLLTFVGAAAVLHSDAAGNAAAGYQAGRLCPQSVAPVIDHRRVTAGEGAAVIDAAAAQAPRHGFPAPIGALYSPVRQWTWDSGLHPWSRFGWREGAMDNLTVLQGGSRDGLWVPRTVAEDGDVRLGDTVALPGFPRVTAIYEDLADPVGDYWCAEREEAVVNPLAPDGGAGALVLFPDRDSFVAAFDDIAGDSVTVSVRFPLERLPRTADEGADVAARGAAMLPAIEAMLPRPNMVITGNYFATPVEVSREAGDTVLGAVLPLTVVSLLVGLAGVAAVTVQWCQRRRAELRLLWARGAGPRALGARAVLELAAPLLAGAVLGWLIARLALPWYAPSPYLSDGTAVVSALVATGVFAAALLVTGAVTVAHTHRAFQATGGRRRLWRGLRYLPWELATGVAAYLAWARLDATPVRMAFGQPLPEQPDAVGLAFPLLVVLTVALVAVRLVRWGLRAAHRLRWWRVPAAQLAVRRLAAAAGSAVGILLVGTLAVGTLTVGVGIATAQDDAFDTKSGLFVGAESSAQISTRVATETGLPPLLAAQTTLVGVLKSQDDVILAVDPATFADIAWVDGDRAELAARLARLDAPAAGALPTLRVGSAPDQRVRLPRIGDVEPVDHLPAFPLVGNRGYVVSTAAIPDPGDIDVWQIWSPKPVDLLLADLDAAGLHHLHARGKSEALDGLPFLTVRWTFDFVTALGFVLAVVAAAALLLAVEVRRRQNALAGALATRMGLRPRTLVASHLLELGSLAGLSVAAGAAAGWACTAVASPMLDPSPWLRPVAAAPDLVGLVSTTLATALAVVALVCWSAVRSVTTARVGELIRG</sequence>